<dbReference type="PROSITE" id="PS51677">
    <property type="entry name" value="NODB"/>
    <property type="match status" value="1"/>
</dbReference>
<dbReference type="CDD" id="cd10917">
    <property type="entry name" value="CE4_NodB_like_6s_7s"/>
    <property type="match status" value="1"/>
</dbReference>
<dbReference type="EMBL" id="BAAAFH010000003">
    <property type="protein sequence ID" value="GAA0874135.1"/>
    <property type="molecule type" value="Genomic_DNA"/>
</dbReference>
<dbReference type="InterPro" id="IPR050248">
    <property type="entry name" value="Polysacc_deacetylase_ArnD"/>
</dbReference>
<accession>A0ABN1MLP3</accession>
<protein>
    <submittedName>
        <fullName evidence="4">Polysaccharide deacetylase family protein</fullName>
    </submittedName>
</protein>
<dbReference type="Proteomes" id="UP001501126">
    <property type="component" value="Unassembled WGS sequence"/>
</dbReference>
<sequence length="212" mass="24047">MSFGIFKLSLNFFAPAITSGDADTIYLTYDDGPDAEHTSSILAFLKEEEVAASFFVIGSKVEENPQTMREIAGGNHFIGNHSFSHAPLFQFWKTKRVFEDLKKSADTIAVYQHPSRKAFRPPIGIMNPNIAKAALLVRTAIIGWNNRTLDTTTTDVEKLWRRTKRKLEKGKTIVLLHDNRPQALQLTKRIVQWGKENGMKFDTVEHLINELT</sequence>
<keyword evidence="5" id="KW-1185">Reference proteome</keyword>
<dbReference type="SUPFAM" id="SSF88713">
    <property type="entry name" value="Glycoside hydrolase/deacetylase"/>
    <property type="match status" value="1"/>
</dbReference>
<keyword evidence="1" id="KW-0479">Metal-binding</keyword>
<evidence type="ECO:0000259" key="3">
    <source>
        <dbReference type="PROSITE" id="PS51677"/>
    </source>
</evidence>
<organism evidence="4 5">
    <name type="scientific">Wandonia haliotis</name>
    <dbReference type="NCBI Taxonomy" id="574963"/>
    <lineage>
        <taxon>Bacteria</taxon>
        <taxon>Pseudomonadati</taxon>
        <taxon>Bacteroidota</taxon>
        <taxon>Flavobacteriia</taxon>
        <taxon>Flavobacteriales</taxon>
        <taxon>Crocinitomicaceae</taxon>
        <taxon>Wandonia</taxon>
    </lineage>
</organism>
<dbReference type="PANTHER" id="PTHR10587">
    <property type="entry name" value="GLYCOSYL TRANSFERASE-RELATED"/>
    <property type="match status" value="1"/>
</dbReference>
<evidence type="ECO:0000313" key="5">
    <source>
        <dbReference type="Proteomes" id="UP001501126"/>
    </source>
</evidence>
<name>A0ABN1MLP3_9FLAO</name>
<keyword evidence="2" id="KW-0378">Hydrolase</keyword>
<proteinExistence type="predicted"/>
<dbReference type="InterPro" id="IPR011330">
    <property type="entry name" value="Glyco_hydro/deAcase_b/a-brl"/>
</dbReference>
<feature type="domain" description="NodB homology" evidence="3">
    <location>
        <begin position="23"/>
        <end position="202"/>
    </location>
</feature>
<evidence type="ECO:0000313" key="4">
    <source>
        <dbReference type="EMBL" id="GAA0874135.1"/>
    </source>
</evidence>
<evidence type="ECO:0000256" key="1">
    <source>
        <dbReference type="ARBA" id="ARBA00022723"/>
    </source>
</evidence>
<dbReference type="Pfam" id="PF01522">
    <property type="entry name" value="Polysacc_deac_1"/>
    <property type="match status" value="1"/>
</dbReference>
<comment type="caution">
    <text evidence="4">The sequence shown here is derived from an EMBL/GenBank/DDBJ whole genome shotgun (WGS) entry which is preliminary data.</text>
</comment>
<dbReference type="PANTHER" id="PTHR10587:SF133">
    <property type="entry name" value="CHITIN DEACETYLASE 1-RELATED"/>
    <property type="match status" value="1"/>
</dbReference>
<dbReference type="Gene3D" id="3.20.20.370">
    <property type="entry name" value="Glycoside hydrolase/deacetylase"/>
    <property type="match status" value="1"/>
</dbReference>
<reference evidence="4 5" key="1">
    <citation type="journal article" date="2019" name="Int. J. Syst. Evol. Microbiol.">
        <title>The Global Catalogue of Microorganisms (GCM) 10K type strain sequencing project: providing services to taxonomists for standard genome sequencing and annotation.</title>
        <authorList>
            <consortium name="The Broad Institute Genomics Platform"/>
            <consortium name="The Broad Institute Genome Sequencing Center for Infectious Disease"/>
            <person name="Wu L."/>
            <person name="Ma J."/>
        </authorList>
    </citation>
    <scope>NUCLEOTIDE SEQUENCE [LARGE SCALE GENOMIC DNA]</scope>
    <source>
        <strain evidence="4 5">JCM 16083</strain>
    </source>
</reference>
<evidence type="ECO:0000256" key="2">
    <source>
        <dbReference type="ARBA" id="ARBA00022801"/>
    </source>
</evidence>
<dbReference type="InterPro" id="IPR002509">
    <property type="entry name" value="NODB_dom"/>
</dbReference>
<gene>
    <name evidence="4" type="ORF">GCM10009118_05430</name>
</gene>